<feature type="chain" id="PRO_5009263601" evidence="6">
    <location>
        <begin position="30"/>
        <end position="659"/>
    </location>
</feature>
<dbReference type="SUPFAM" id="SSF53649">
    <property type="entry name" value="Alkaline phosphatase-like"/>
    <property type="match status" value="1"/>
</dbReference>
<dbReference type="GO" id="GO:0004065">
    <property type="term" value="F:arylsulfatase activity"/>
    <property type="evidence" value="ECO:0007669"/>
    <property type="project" value="TreeGrafter"/>
</dbReference>
<dbReference type="OrthoDB" id="9803751at2"/>
<dbReference type="GO" id="GO:0046872">
    <property type="term" value="F:metal ion binding"/>
    <property type="evidence" value="ECO:0007669"/>
    <property type="project" value="UniProtKB-KW"/>
</dbReference>
<evidence type="ECO:0000256" key="3">
    <source>
        <dbReference type="ARBA" id="ARBA00022801"/>
    </source>
</evidence>
<evidence type="ECO:0000313" key="8">
    <source>
        <dbReference type="EMBL" id="SDS86578.1"/>
    </source>
</evidence>
<protein>
    <submittedName>
        <fullName evidence="8">Arylsulfatase</fullName>
    </submittedName>
</protein>
<gene>
    <name evidence="8" type="ORF">SAMN05216271_2945</name>
</gene>
<evidence type="ECO:0000256" key="6">
    <source>
        <dbReference type="SAM" id="SignalP"/>
    </source>
</evidence>
<evidence type="ECO:0000256" key="2">
    <source>
        <dbReference type="ARBA" id="ARBA00022723"/>
    </source>
</evidence>
<evidence type="ECO:0000256" key="1">
    <source>
        <dbReference type="ARBA" id="ARBA00008779"/>
    </source>
</evidence>
<feature type="domain" description="Sulfatase N-terminal" evidence="7">
    <location>
        <begin position="34"/>
        <end position="435"/>
    </location>
</feature>
<keyword evidence="5" id="KW-0472">Membrane</keyword>
<reference evidence="9" key="1">
    <citation type="submission" date="2016-10" db="EMBL/GenBank/DDBJ databases">
        <authorList>
            <person name="Varghese N."/>
            <person name="Submissions S."/>
        </authorList>
    </citation>
    <scope>NUCLEOTIDE SEQUENCE [LARGE SCALE GENOMIC DNA]</scope>
    <source>
        <strain evidence="9">JCM 14963</strain>
    </source>
</reference>
<dbReference type="Gene3D" id="3.40.720.10">
    <property type="entry name" value="Alkaline Phosphatase, subunit A"/>
    <property type="match status" value="1"/>
</dbReference>
<keyword evidence="3" id="KW-0378">Hydrolase</keyword>
<dbReference type="InterPro" id="IPR017850">
    <property type="entry name" value="Alkaline_phosphatase_core_sf"/>
</dbReference>
<name>A0A1H1VNT8_9GAMM</name>
<feature type="transmembrane region" description="Helical" evidence="5">
    <location>
        <begin position="552"/>
        <end position="573"/>
    </location>
</feature>
<dbReference type="PROSITE" id="PS00149">
    <property type="entry name" value="SULFATASE_2"/>
    <property type="match status" value="1"/>
</dbReference>
<feature type="transmembrane region" description="Helical" evidence="5">
    <location>
        <begin position="580"/>
        <end position="599"/>
    </location>
</feature>
<dbReference type="Pfam" id="PF00884">
    <property type="entry name" value="Sulfatase"/>
    <property type="match status" value="1"/>
</dbReference>
<dbReference type="PANTHER" id="PTHR42693">
    <property type="entry name" value="ARYLSULFATASE FAMILY MEMBER"/>
    <property type="match status" value="1"/>
</dbReference>
<dbReference type="PANTHER" id="PTHR42693:SF33">
    <property type="entry name" value="ARYLSULFATASE"/>
    <property type="match status" value="1"/>
</dbReference>
<organism evidence="8 9">
    <name type="scientific">Halopseudomonas sabulinigri</name>
    <dbReference type="NCBI Taxonomy" id="472181"/>
    <lineage>
        <taxon>Bacteria</taxon>
        <taxon>Pseudomonadati</taxon>
        <taxon>Pseudomonadota</taxon>
        <taxon>Gammaproteobacteria</taxon>
        <taxon>Pseudomonadales</taxon>
        <taxon>Pseudomonadaceae</taxon>
        <taxon>Halopseudomonas</taxon>
    </lineage>
</organism>
<keyword evidence="5" id="KW-1133">Transmembrane helix</keyword>
<evidence type="ECO:0000256" key="4">
    <source>
        <dbReference type="ARBA" id="ARBA00022837"/>
    </source>
</evidence>
<keyword evidence="4" id="KW-0106">Calcium</keyword>
<dbReference type="InterPro" id="IPR000917">
    <property type="entry name" value="Sulfatase_N"/>
</dbReference>
<dbReference type="AlphaFoldDB" id="A0A1H1VNT8"/>
<keyword evidence="2" id="KW-0479">Metal-binding</keyword>
<dbReference type="PROSITE" id="PS00523">
    <property type="entry name" value="SULFATASE_1"/>
    <property type="match status" value="1"/>
</dbReference>
<keyword evidence="5" id="KW-0812">Transmembrane</keyword>
<evidence type="ECO:0000256" key="5">
    <source>
        <dbReference type="SAM" id="Phobius"/>
    </source>
</evidence>
<evidence type="ECO:0000259" key="7">
    <source>
        <dbReference type="Pfam" id="PF00884"/>
    </source>
</evidence>
<dbReference type="RefSeq" id="WP_092287609.1">
    <property type="nucleotide sequence ID" value="NZ_LT629763.1"/>
</dbReference>
<proteinExistence type="inferred from homology"/>
<dbReference type="STRING" id="472181.SAMN05216271_2945"/>
<dbReference type="EMBL" id="LT629763">
    <property type="protein sequence ID" value="SDS86578.1"/>
    <property type="molecule type" value="Genomic_DNA"/>
</dbReference>
<dbReference type="InterPro" id="IPR024607">
    <property type="entry name" value="Sulfatase_CS"/>
</dbReference>
<comment type="similarity">
    <text evidence="1">Belongs to the sulfatase family.</text>
</comment>
<feature type="signal peptide" evidence="6">
    <location>
        <begin position="1"/>
        <end position="29"/>
    </location>
</feature>
<dbReference type="CDD" id="cd16025">
    <property type="entry name" value="PAS_like"/>
    <property type="match status" value="1"/>
</dbReference>
<sequence>MFRFCALSRGCLKLSILLLCTLTAVTAQARSEKPNVLFIVADDLGFSDISPFGGSEIHTPNLQRLAEQGVAFTNFHTLPTCAPTRSVLLTGADNHLAGKGAQVITPEQQGHDGYEGHLNDRVVTLAEVLGKAGYRTYFSGKWHLGDEPEYAPFNRGFQESFALLPGGASHYADMRPLHPAEPVVYTRNGKIVDSLPADFYSTRNYTDYLIDWLQRDAASDQPFFAYLAYTAPHDPLQAPEEYIRKYDGVYDEGYGKLRAERYERLKALGVFADVPLPPWPELIAEWDSLPESEKALRRRDMQIYAAMIDYMDEQIGRVLDVLQQQGQLDNTLIVFLSDNGANGTPPKIYPAHTRAFHESFDNSLENRGAPGSFASQGPGWATASGGGLNLFKYFVYEGGIRTPAIMVLPGAQQAGIRSAAFTHVRDIVPTVLDAVHLVHPGQQDSSLAPLEGRTLLPLLRGKTASTTPYEVGYELHGSRAYIRDNWKVVQSAIPAGTGQWQLFDLSSDPAEVNDLAGEYPERLAELKRAQAAYEQKNGVIYSPPGFISKAQMLSAILLCLLAAGALLQILLQLRTGSTRSVLRLLSAGIRIALSAALLMDWRIGLFYLLCGLQLIDLLMALRGQRWLRALLGGGLLLLVVALVCLLHSGLGLWVLLQDY</sequence>
<dbReference type="InterPro" id="IPR050738">
    <property type="entry name" value="Sulfatase"/>
</dbReference>
<feature type="transmembrane region" description="Helical" evidence="5">
    <location>
        <begin position="605"/>
        <end position="623"/>
    </location>
</feature>
<evidence type="ECO:0000313" key="9">
    <source>
        <dbReference type="Proteomes" id="UP000243413"/>
    </source>
</evidence>
<keyword evidence="6" id="KW-0732">Signal</keyword>
<accession>A0A1H1VNT8</accession>
<dbReference type="Proteomes" id="UP000243413">
    <property type="component" value="Chromosome I"/>
</dbReference>
<feature type="transmembrane region" description="Helical" evidence="5">
    <location>
        <begin position="635"/>
        <end position="656"/>
    </location>
</feature>
<dbReference type="Gene3D" id="3.30.1120.10">
    <property type="match status" value="1"/>
</dbReference>